<dbReference type="GO" id="GO:0004672">
    <property type="term" value="F:protein kinase activity"/>
    <property type="evidence" value="ECO:0007669"/>
    <property type="project" value="InterPro"/>
</dbReference>
<reference evidence="2 3" key="1">
    <citation type="submission" date="2017-08" db="EMBL/GenBank/DDBJ databases">
        <title>Identification and genetic characteristics of simultaneous BTEX- and naphthalene-degrading Paraburkholderia sp. BN5 isolated from petroleum-contaminated soil.</title>
        <authorList>
            <person name="Lee Y."/>
            <person name="Jeon C.O."/>
        </authorList>
    </citation>
    <scope>NUCLEOTIDE SEQUENCE [LARGE SCALE GENOMIC DNA]</scope>
    <source>
        <strain evidence="2 3">BN5</strain>
    </source>
</reference>
<protein>
    <submittedName>
        <fullName evidence="2">Protein kinase</fullName>
    </submittedName>
</protein>
<dbReference type="Gene3D" id="3.30.565.10">
    <property type="entry name" value="Histidine kinase-like ATPase, C-terminal domain"/>
    <property type="match status" value="1"/>
</dbReference>
<dbReference type="SMART" id="SM00220">
    <property type="entry name" value="S_TKc"/>
    <property type="match status" value="1"/>
</dbReference>
<dbReference type="SUPFAM" id="SSF55874">
    <property type="entry name" value="ATPase domain of HSP90 chaperone/DNA topoisomerase II/histidine kinase"/>
    <property type="match status" value="1"/>
</dbReference>
<dbReference type="OrthoDB" id="9801841at2"/>
<dbReference type="RefSeq" id="WP_095422463.1">
    <property type="nucleotide sequence ID" value="NZ_CP022990.1"/>
</dbReference>
<evidence type="ECO:0000259" key="1">
    <source>
        <dbReference type="PROSITE" id="PS50011"/>
    </source>
</evidence>
<dbReference type="InterPro" id="IPR027417">
    <property type="entry name" value="P-loop_NTPase"/>
</dbReference>
<feature type="domain" description="Protein kinase" evidence="1">
    <location>
        <begin position="1"/>
        <end position="281"/>
    </location>
</feature>
<accession>A0A248VUP6</accession>
<dbReference type="GO" id="GO:0005524">
    <property type="term" value="F:ATP binding"/>
    <property type="evidence" value="ECO:0007669"/>
    <property type="project" value="InterPro"/>
</dbReference>
<dbReference type="SMART" id="SM00387">
    <property type="entry name" value="HATPase_c"/>
    <property type="match status" value="1"/>
</dbReference>
<dbReference type="SMART" id="SM00065">
    <property type="entry name" value="GAF"/>
    <property type="match status" value="1"/>
</dbReference>
<dbReference type="InterPro" id="IPR053159">
    <property type="entry name" value="Hybrid_Histidine_Kinase"/>
</dbReference>
<dbReference type="Proteomes" id="UP000215158">
    <property type="component" value="Chromosome 2"/>
</dbReference>
<dbReference type="Gene3D" id="3.40.50.300">
    <property type="entry name" value="P-loop containing nucleotide triphosphate hydrolases"/>
    <property type="match status" value="1"/>
</dbReference>
<dbReference type="PANTHER" id="PTHR43642:SF1">
    <property type="entry name" value="HYBRID SIGNAL TRANSDUCTION HISTIDINE KINASE G"/>
    <property type="match status" value="1"/>
</dbReference>
<dbReference type="Pfam" id="PF00069">
    <property type="entry name" value="Pkinase"/>
    <property type="match status" value="1"/>
</dbReference>
<dbReference type="Gene3D" id="3.30.450.40">
    <property type="match status" value="1"/>
</dbReference>
<dbReference type="PANTHER" id="PTHR43642">
    <property type="entry name" value="HYBRID SIGNAL TRANSDUCTION HISTIDINE KINASE G"/>
    <property type="match status" value="1"/>
</dbReference>
<organism evidence="2 3">
    <name type="scientific">Paraburkholderia aromaticivorans</name>
    <dbReference type="NCBI Taxonomy" id="2026199"/>
    <lineage>
        <taxon>Bacteria</taxon>
        <taxon>Pseudomonadati</taxon>
        <taxon>Pseudomonadota</taxon>
        <taxon>Betaproteobacteria</taxon>
        <taxon>Burkholderiales</taxon>
        <taxon>Burkholderiaceae</taxon>
        <taxon>Paraburkholderia</taxon>
    </lineage>
</organism>
<dbReference type="Pfam" id="PF01590">
    <property type="entry name" value="GAF"/>
    <property type="match status" value="1"/>
</dbReference>
<dbReference type="SUPFAM" id="SSF52540">
    <property type="entry name" value="P-loop containing nucleoside triphosphate hydrolases"/>
    <property type="match status" value="1"/>
</dbReference>
<dbReference type="SUPFAM" id="SSF55781">
    <property type="entry name" value="GAF domain-like"/>
    <property type="match status" value="1"/>
</dbReference>
<dbReference type="InterPro" id="IPR011495">
    <property type="entry name" value="Sig_transdc_His_kin_sub2_dim/P"/>
</dbReference>
<dbReference type="InterPro" id="IPR036890">
    <property type="entry name" value="HATPase_C_sf"/>
</dbReference>
<dbReference type="InterPro" id="IPR011009">
    <property type="entry name" value="Kinase-like_dom_sf"/>
</dbReference>
<dbReference type="PROSITE" id="PS50011">
    <property type="entry name" value="PROTEIN_KINASE_DOM"/>
    <property type="match status" value="1"/>
</dbReference>
<gene>
    <name evidence="2" type="ORF">CJU94_31625</name>
</gene>
<dbReference type="InterPro" id="IPR000719">
    <property type="entry name" value="Prot_kinase_dom"/>
</dbReference>
<dbReference type="InterPro" id="IPR008266">
    <property type="entry name" value="Tyr_kinase_AS"/>
</dbReference>
<dbReference type="PROSITE" id="PS00109">
    <property type="entry name" value="PROTEIN_KINASE_TYR"/>
    <property type="match status" value="1"/>
</dbReference>
<dbReference type="SUPFAM" id="SSF56112">
    <property type="entry name" value="Protein kinase-like (PK-like)"/>
    <property type="match status" value="1"/>
</dbReference>
<keyword evidence="2" id="KW-0808">Transferase</keyword>
<dbReference type="InterPro" id="IPR003018">
    <property type="entry name" value="GAF"/>
</dbReference>
<dbReference type="KEGG" id="parb:CJU94_31625"/>
<dbReference type="InterPro" id="IPR003594">
    <property type="entry name" value="HATPase_dom"/>
</dbReference>
<dbReference type="Pfam" id="PF07568">
    <property type="entry name" value="HisKA_2"/>
    <property type="match status" value="1"/>
</dbReference>
<evidence type="ECO:0000313" key="2">
    <source>
        <dbReference type="EMBL" id="ASW02603.1"/>
    </source>
</evidence>
<dbReference type="Pfam" id="PF13191">
    <property type="entry name" value="AAA_16"/>
    <property type="match status" value="1"/>
</dbReference>
<keyword evidence="3" id="KW-1185">Reference proteome</keyword>
<dbReference type="Pfam" id="PF02518">
    <property type="entry name" value="HATPase_c"/>
    <property type="match status" value="1"/>
</dbReference>
<dbReference type="EMBL" id="CP022990">
    <property type="protein sequence ID" value="ASW02603.1"/>
    <property type="molecule type" value="Genomic_DNA"/>
</dbReference>
<dbReference type="Gene3D" id="1.10.510.10">
    <property type="entry name" value="Transferase(Phosphotransferase) domain 1"/>
    <property type="match status" value="1"/>
</dbReference>
<dbReference type="InterPro" id="IPR029016">
    <property type="entry name" value="GAF-like_dom_sf"/>
</dbReference>
<proteinExistence type="predicted"/>
<keyword evidence="2" id="KW-0418">Kinase</keyword>
<sequence>MIELSGFGFETLCDDGEFLLSRIDRRDGAPTWLTVTLPAQQPSAHSQARLEHAYELRGLLDGRFATRPHALIEHRGSTALVLEDPGGVSLAALPHGSWPLGRLLRVAANLAAALGALHGRGLIHKDIRPANILVNPDTGDVALTGFGIASHASGEAQSGALPDFSASALAYLAPEQTGRMNRATDSRADLYSLGITLYEMLTGALPYRANSPIEWIHCHIARTPIPLSELAGNVPHQVAAIVMRLLAKAAEDRYQTAQGLEDDLRRCLNAWEQSGRIEPFALGAQDCPERLVIPERLYGREAETRALSAAFDRVVRQGAAELVLVSGYSGIGKSSLVNELHTRLGPSGGHFAAGKFDQYKRDIPYATLGQAFQSLTQQILTQDAEKLARWRGRLAEAVGTNGQLIVNLIPELERILGPQPAVPELPAQEAQVRFQGVFGRFIGAFADPEHPLVLFLDDLQWLDAGTLSLLESLLAAPNLRNLLLVGAYRDNEVGPAHPLARALVAIREQGVPVHDIVLTPLQVGDVARLSGEALHAAPAEVAQLAQFIVEKTGGNPFFTVQFLKMLAEDRHLAFDPARRVWEWDMAALRETHFSDSVVDLMVGKIERVADATQVALKQFACFGNSAASAMLARVGGTSDAQVERALAAAVEAGLVFRRERGYAFLHDRVQEAAYALIPESERAAAHLSIGRMFATHASAEEIEQNIFEIVNQYNRAVGIVDDPAERRRVVEFNLIAGRRAKASSAYASAATYLSTGSAMLGDAGWQTCYALKFALESGLAECEFLTGDTGPAKERLANLARRAVDLPDRATVAWLRVTLFTALDQSDLAVQICLDYLRDVGIDWQPHPSREEARGEYDRLLAQIGDSPIESLIDLPLLTHRDRRATLDVLTAVLPPAFFSDENLVCLVLCRMANLSLEYGNSDASSIGYAYLGMVAGPVFGDYEAAFQFGRLGLALVDERGLHRFRPRVYMCFAYHVMPWTKHIRTGLPLLRRAFDAASESGDLTYTGFSSCTLVTSLLAAGDPLADVERVAQQRLGVVQAGKFGLIVDIIGSQLQLIRTLRGLTRSFGSFSDEAFDETSFEQHLEADPCLAIATCWYWIRKLQARYFAGDVTAALAAAAKAAPLLWTSSGHFEIAEYHFYAALACARAYDEAPPYLHEAQYRMLAGHQARLVTWAKHCPSNFACRSALVAGEIARINGNEFEAMREYESAIRLAREHELPLVEGLAHEVAGTFYLARGFTTIAFVYLGNARLAYLRWGALGKVEALDRRYPNLVHEPAADTPTRSIVAEQLDVETVVKASQAISGEIAFDKLIRTLMTIMLEHAGAGRALLVLPRDEKLWIEAQALANREGIEVQLHNAVVTPRDLPASILHASIRTQERVLLDDASLPNPFSTDDYFRTTSARAVLCLPLVKQAKLIGVLYLENDLAPGVFTPPRLAVLTLLASQAAISLENASLEEKGALLEEKEALLHEVHHRVKNNLQLISSLLNLQAARVTDKAVADLFADSRNRVRSMALVHENLYRAGNFARIAMATHVKNLCGHLARAYDMRQMEVELLVEVDDMQLDMNRAVSCGLIVNELVSNALKHAFPDGRGGCVRVELGMVDNERCRLAVADDGVGIAPEFSLEEADSLGLQLVHDLTHQLHGTVELSRGGGTICSILFNPTGRG</sequence>
<name>A0A248VUP6_9BURK</name>
<dbReference type="InterPro" id="IPR041664">
    <property type="entry name" value="AAA_16"/>
</dbReference>
<evidence type="ECO:0000313" key="3">
    <source>
        <dbReference type="Proteomes" id="UP000215158"/>
    </source>
</evidence>